<reference evidence="3" key="1">
    <citation type="submission" date="2022-11" db="EMBL/GenBank/DDBJ databases">
        <authorList>
            <person name="Hyden B.L."/>
            <person name="Feng K."/>
            <person name="Yates T."/>
            <person name="Jawdy S."/>
            <person name="Smart L.B."/>
            <person name="Muchero W."/>
        </authorList>
    </citation>
    <scope>NUCLEOTIDE SEQUENCE</scope>
    <source>
        <tissue evidence="3">Shoot tip</tissue>
    </source>
</reference>
<proteinExistence type="predicted"/>
<evidence type="ECO:0000256" key="2">
    <source>
        <dbReference type="SAM" id="Phobius"/>
    </source>
</evidence>
<keyword evidence="2" id="KW-0472">Membrane</keyword>
<evidence type="ECO:0000313" key="3">
    <source>
        <dbReference type="EMBL" id="KAJ6686013.1"/>
    </source>
</evidence>
<dbReference type="AlphaFoldDB" id="A0A9Q0SQT0"/>
<keyword evidence="2" id="KW-0812">Transmembrane</keyword>
<protein>
    <submittedName>
        <fullName evidence="3">Uncharacterized protein</fullName>
    </submittedName>
</protein>
<dbReference type="EMBL" id="JAPFFK010000019">
    <property type="protein sequence ID" value="KAJ6686013.1"/>
    <property type="molecule type" value="Genomic_DNA"/>
</dbReference>
<gene>
    <name evidence="3" type="ORF">OIU79_015920</name>
</gene>
<reference evidence="3" key="2">
    <citation type="journal article" date="2023" name="Int. J. Mol. Sci.">
        <title>De Novo Assembly and Annotation of 11 Diverse Shrub Willow (Salix) Genomes Reveals Novel Gene Organization in Sex-Linked Regions.</title>
        <authorList>
            <person name="Hyden B."/>
            <person name="Feng K."/>
            <person name="Yates T.B."/>
            <person name="Jawdy S."/>
            <person name="Cereghino C."/>
            <person name="Smart L.B."/>
            <person name="Muchero W."/>
        </authorList>
    </citation>
    <scope>NUCLEOTIDE SEQUENCE</scope>
    <source>
        <tissue evidence="3">Shoot tip</tissue>
    </source>
</reference>
<evidence type="ECO:0000313" key="4">
    <source>
        <dbReference type="Proteomes" id="UP001151532"/>
    </source>
</evidence>
<accession>A0A9Q0SQT0</accession>
<name>A0A9Q0SQT0_SALPP</name>
<keyword evidence="1" id="KW-0175">Coiled coil</keyword>
<keyword evidence="4" id="KW-1185">Reference proteome</keyword>
<feature type="coiled-coil region" evidence="1">
    <location>
        <begin position="119"/>
        <end position="195"/>
    </location>
</feature>
<keyword evidence="2" id="KW-1133">Transmembrane helix</keyword>
<organism evidence="3 4">
    <name type="scientific">Salix purpurea</name>
    <name type="common">Purple osier willow</name>
    <dbReference type="NCBI Taxonomy" id="77065"/>
    <lineage>
        <taxon>Eukaryota</taxon>
        <taxon>Viridiplantae</taxon>
        <taxon>Streptophyta</taxon>
        <taxon>Embryophyta</taxon>
        <taxon>Tracheophyta</taxon>
        <taxon>Spermatophyta</taxon>
        <taxon>Magnoliopsida</taxon>
        <taxon>eudicotyledons</taxon>
        <taxon>Gunneridae</taxon>
        <taxon>Pentapetalae</taxon>
        <taxon>rosids</taxon>
        <taxon>fabids</taxon>
        <taxon>Malpighiales</taxon>
        <taxon>Salicaceae</taxon>
        <taxon>Saliceae</taxon>
        <taxon>Salix</taxon>
    </lineage>
</organism>
<sequence>MKGSKICSFLLLNVEGKKNSTAADQRMAVELAARNECSAEAGKLQPGTLFAVLVILINRSNSSDDLFPLIAILSVQLVVIGFWGKIRFLLQPEELRFPLRIGVAYRSWILGDNQDIYRLLEALETVDLLEKQVKEDRNEVERQKAELANFKGQADLLEKQVKEARNEVERQKAELAKLSEQIVGHAQEMAAAKDLHDQEMAAAAERHAYEMDEVKMDYSLEYLVMLLYLFIFLFILLKNMALRLMNLLRSLTHAQY</sequence>
<evidence type="ECO:0000256" key="1">
    <source>
        <dbReference type="SAM" id="Coils"/>
    </source>
</evidence>
<feature type="transmembrane region" description="Helical" evidence="2">
    <location>
        <begin position="220"/>
        <end position="237"/>
    </location>
</feature>
<dbReference type="Proteomes" id="UP001151532">
    <property type="component" value="Chromosome 2"/>
</dbReference>
<comment type="caution">
    <text evidence="3">The sequence shown here is derived from an EMBL/GenBank/DDBJ whole genome shotgun (WGS) entry which is preliminary data.</text>
</comment>